<gene>
    <name evidence="1" type="ORF">CWO92_21245</name>
</gene>
<keyword evidence="2" id="KW-1185">Reference proteome</keyword>
<dbReference type="Pfam" id="PF22871">
    <property type="entry name" value="AimR"/>
    <property type="match status" value="1"/>
</dbReference>
<name>A0A2N3LES0_9BACI</name>
<organism evidence="1 2">
    <name type="scientific">Heyndrickxia camelliae</name>
    <dbReference type="NCBI Taxonomy" id="1707093"/>
    <lineage>
        <taxon>Bacteria</taxon>
        <taxon>Bacillati</taxon>
        <taxon>Bacillota</taxon>
        <taxon>Bacilli</taxon>
        <taxon>Bacillales</taxon>
        <taxon>Bacillaceae</taxon>
        <taxon>Heyndrickxia</taxon>
    </lineage>
</organism>
<evidence type="ECO:0008006" key="3">
    <source>
        <dbReference type="Google" id="ProtNLM"/>
    </source>
</evidence>
<comment type="caution">
    <text evidence="1">The sequence shown here is derived from an EMBL/GenBank/DDBJ whole genome shotgun (WGS) entry which is preliminary data.</text>
</comment>
<sequence>MLTLTDLKKKIYDEKILLNHTLKDIAKAVGISNSSLTNFINFIDDGTYKESNFDTVLKLTLRYFSKKEDIIEIMKSYSIRVNRPANLKMLLEYSDELQAYSFMYDLIRYCENNKNQTLKSIAAVYELIYKRNTKSVKIEELRDQVSILKNNDKNEATYLLLILESYIFYDLRDYQLLKHNLEILDKVLPQDNDDYLSKSYNLRKNELKMRYLLSNNKLKECREVANHIKNTSDNIRLIAHSLYTIGLSYIFESYMQCMDYFKRARELYSMIGHESSVKVIDLNSSLCKCIHNIKIDETVEIISELDKIYLYIKQNKDEKAQILLSKYVECNSITDNELPFLLFLKGTLEKNKDVLWQSYVHYLQKGDLFFINFPIQELQKMGVDNLNLIRGTKK</sequence>
<dbReference type="InterPro" id="IPR047705">
    <property type="entry name" value="AimR-like"/>
</dbReference>
<dbReference type="NCBIfam" id="NF038310">
    <property type="entry name" value="lysogeny_AimR"/>
    <property type="match status" value="1"/>
</dbReference>
<proteinExistence type="predicted"/>
<dbReference type="EMBL" id="PIQO01000023">
    <property type="protein sequence ID" value="PKR83065.1"/>
    <property type="molecule type" value="Genomic_DNA"/>
</dbReference>
<accession>A0A2N3LES0</accession>
<dbReference type="RefSeq" id="WP_101356210.1">
    <property type="nucleotide sequence ID" value="NZ_PIQO01000023.1"/>
</dbReference>
<evidence type="ECO:0000313" key="1">
    <source>
        <dbReference type="EMBL" id="PKR83065.1"/>
    </source>
</evidence>
<reference evidence="1 2" key="1">
    <citation type="submission" date="2017-11" db="EMBL/GenBank/DDBJ databases">
        <title>Bacillus camelliae sp. nov., isolated from pu'er tea.</title>
        <authorList>
            <person name="Niu L."/>
        </authorList>
    </citation>
    <scope>NUCLEOTIDE SEQUENCE [LARGE SCALE GENOMIC DNA]</scope>
    <source>
        <strain evidence="1 2">7578-1</strain>
    </source>
</reference>
<dbReference type="OrthoDB" id="2942138at2"/>
<protein>
    <recommendedName>
        <fullName evidence="3">HTH cro/C1-type domain-containing protein</fullName>
    </recommendedName>
</protein>
<dbReference type="Proteomes" id="UP000233440">
    <property type="component" value="Unassembled WGS sequence"/>
</dbReference>
<evidence type="ECO:0000313" key="2">
    <source>
        <dbReference type="Proteomes" id="UP000233440"/>
    </source>
</evidence>
<dbReference type="AlphaFoldDB" id="A0A2N3LES0"/>